<dbReference type="AlphaFoldDB" id="A0A6J7I8U2"/>
<dbReference type="Gene3D" id="3.30.300.20">
    <property type="match status" value="1"/>
</dbReference>
<name>A0A6J7I8U2_9ZZZZ</name>
<organism evidence="1">
    <name type="scientific">freshwater metagenome</name>
    <dbReference type="NCBI Taxonomy" id="449393"/>
    <lineage>
        <taxon>unclassified sequences</taxon>
        <taxon>metagenomes</taxon>
        <taxon>ecological metagenomes</taxon>
    </lineage>
</organism>
<dbReference type="PANTHER" id="PTHR35368:SF1">
    <property type="entry name" value="HYDROPEROXIDE REDUCTASE"/>
    <property type="match status" value="1"/>
</dbReference>
<proteinExistence type="predicted"/>
<dbReference type="Pfam" id="PF02566">
    <property type="entry name" value="OsmC"/>
    <property type="match status" value="1"/>
</dbReference>
<dbReference type="InterPro" id="IPR052924">
    <property type="entry name" value="OsmC/Ohr_hydroprdx_reductase"/>
</dbReference>
<sequence length="158" mass="16563">MATTKKQTVPFIVSGEGTGVLQRITVGGDGTAHRFATDTVPPFGGQDSEPSPLSLTLGALAGCNQITAQIVAKELGVTLGRFTFDVVGDFDPSVMAGGAEGDANFDAVHVQATVESDADEATFERLRSETERRCPVTQLFVRSGLEFDSEWTAAPLAG</sequence>
<accession>A0A6J7I8U2</accession>
<dbReference type="SUPFAM" id="SSF82784">
    <property type="entry name" value="OsmC-like"/>
    <property type="match status" value="1"/>
</dbReference>
<dbReference type="EMBL" id="CAFBMK010000141">
    <property type="protein sequence ID" value="CAB4927463.1"/>
    <property type="molecule type" value="Genomic_DNA"/>
</dbReference>
<dbReference type="InterPro" id="IPR015946">
    <property type="entry name" value="KH_dom-like_a/b"/>
</dbReference>
<reference evidence="1" key="1">
    <citation type="submission" date="2020-05" db="EMBL/GenBank/DDBJ databases">
        <authorList>
            <person name="Chiriac C."/>
            <person name="Salcher M."/>
            <person name="Ghai R."/>
            <person name="Kavagutti S V."/>
        </authorList>
    </citation>
    <scope>NUCLEOTIDE SEQUENCE</scope>
</reference>
<gene>
    <name evidence="1" type="ORF">UFOPK3564_02178</name>
</gene>
<evidence type="ECO:0000313" key="1">
    <source>
        <dbReference type="EMBL" id="CAB4927463.1"/>
    </source>
</evidence>
<dbReference type="InterPro" id="IPR036102">
    <property type="entry name" value="OsmC/Ohrsf"/>
</dbReference>
<protein>
    <submittedName>
        <fullName evidence="1">Unannotated protein</fullName>
    </submittedName>
</protein>
<dbReference type="PANTHER" id="PTHR35368">
    <property type="entry name" value="HYDROPEROXIDE REDUCTASE"/>
    <property type="match status" value="1"/>
</dbReference>
<dbReference type="InterPro" id="IPR003718">
    <property type="entry name" value="OsmC/Ohr_fam"/>
</dbReference>